<feature type="binding site" evidence="8">
    <location>
        <position position="244"/>
    </location>
    <ligand>
        <name>Mg(2+)</name>
        <dbReference type="ChEBI" id="CHEBI:18420"/>
    </ligand>
</feature>
<keyword evidence="4 8" id="KW-0460">Magnesium</keyword>
<dbReference type="GO" id="GO:0005975">
    <property type="term" value="P:carbohydrate metabolic process"/>
    <property type="evidence" value="ECO:0007669"/>
    <property type="project" value="InterPro"/>
</dbReference>
<dbReference type="Pfam" id="PF02879">
    <property type="entry name" value="PGM_PMM_II"/>
    <property type="match status" value="1"/>
</dbReference>
<dbReference type="GO" id="GO:0000287">
    <property type="term" value="F:magnesium ion binding"/>
    <property type="evidence" value="ECO:0007669"/>
    <property type="project" value="UniProtKB-UniRule"/>
</dbReference>
<protein>
    <recommendedName>
        <fullName evidence="7 8">Phosphoglucosamine mutase</fullName>
        <ecNumber evidence="6 8">5.4.2.10</ecNumber>
    </recommendedName>
</protein>
<evidence type="ECO:0000256" key="6">
    <source>
        <dbReference type="ARBA" id="ARBA00066330"/>
    </source>
</evidence>
<dbReference type="PRINTS" id="PR00509">
    <property type="entry name" value="PGMPMM"/>
</dbReference>
<dbReference type="InterPro" id="IPR005844">
    <property type="entry name" value="A-D-PHexomutase_a/b/a-I"/>
</dbReference>
<evidence type="ECO:0000256" key="5">
    <source>
        <dbReference type="ARBA" id="ARBA00023235"/>
    </source>
</evidence>
<evidence type="ECO:0000259" key="14">
    <source>
        <dbReference type="Pfam" id="PF02880"/>
    </source>
</evidence>
<dbReference type="GO" id="GO:0004615">
    <property type="term" value="F:phosphomannomutase activity"/>
    <property type="evidence" value="ECO:0007669"/>
    <property type="project" value="TreeGrafter"/>
</dbReference>
<accession>A0A363UNB9</accession>
<dbReference type="EMBL" id="QEQK01000004">
    <property type="protein sequence ID" value="PWN56903.1"/>
    <property type="molecule type" value="Genomic_DNA"/>
</dbReference>
<comment type="PTM">
    <text evidence="8">Activated by phosphorylation.</text>
</comment>
<reference evidence="15 16" key="1">
    <citation type="submission" date="2018-05" db="EMBL/GenBank/DDBJ databases">
        <title>Abyssibacter profundi OUC007T gen. nov., sp. nov, a marine bacterium isolated from seawater of the Mariana Trench.</title>
        <authorList>
            <person name="Zhou S."/>
        </authorList>
    </citation>
    <scope>NUCLEOTIDE SEQUENCE [LARGE SCALE GENOMIC DNA]</scope>
    <source>
        <strain evidence="15 16">OUC007</strain>
    </source>
</reference>
<dbReference type="HAMAP" id="MF_01554_B">
    <property type="entry name" value="GlmM_B"/>
    <property type="match status" value="1"/>
</dbReference>
<dbReference type="InterPro" id="IPR005841">
    <property type="entry name" value="Alpha-D-phosphohexomutase_SF"/>
</dbReference>
<keyword evidence="5 8" id="KW-0413">Isomerase</keyword>
<dbReference type="OrthoDB" id="9803322at2"/>
<dbReference type="NCBIfam" id="TIGR01455">
    <property type="entry name" value="glmM"/>
    <property type="match status" value="1"/>
</dbReference>
<comment type="function">
    <text evidence="8 10">Catalyzes the conversion of glucosamine-6-phosphate to glucosamine-1-phosphate.</text>
</comment>
<comment type="cofactor">
    <cofactor evidence="8">
        <name>Mg(2+)</name>
        <dbReference type="ChEBI" id="CHEBI:18420"/>
    </cofactor>
    <text evidence="8">Binds 1 Mg(2+) ion per subunit.</text>
</comment>
<evidence type="ECO:0000256" key="3">
    <source>
        <dbReference type="ARBA" id="ARBA00022723"/>
    </source>
</evidence>
<evidence type="ECO:0000256" key="4">
    <source>
        <dbReference type="ARBA" id="ARBA00022842"/>
    </source>
</evidence>
<feature type="binding site" description="via phosphate group" evidence="8">
    <location>
        <position position="103"/>
    </location>
    <ligand>
        <name>Mg(2+)</name>
        <dbReference type="ChEBI" id="CHEBI:18420"/>
    </ligand>
</feature>
<evidence type="ECO:0000313" key="16">
    <source>
        <dbReference type="Proteomes" id="UP000251800"/>
    </source>
</evidence>
<evidence type="ECO:0000256" key="10">
    <source>
        <dbReference type="RuleBase" id="RU004327"/>
    </source>
</evidence>
<dbReference type="FunFam" id="3.40.120.10:FF:000002">
    <property type="entry name" value="Phosphoglucosamine mutase"/>
    <property type="match status" value="1"/>
</dbReference>
<evidence type="ECO:0000259" key="12">
    <source>
        <dbReference type="Pfam" id="PF02878"/>
    </source>
</evidence>
<dbReference type="InterPro" id="IPR036900">
    <property type="entry name" value="A-D-PHexomutase_C_sf"/>
</dbReference>
<evidence type="ECO:0000256" key="2">
    <source>
        <dbReference type="ARBA" id="ARBA00022553"/>
    </source>
</evidence>
<dbReference type="InterPro" id="IPR005846">
    <property type="entry name" value="A-D-PHexomutase_a/b/a-III"/>
</dbReference>
<feature type="active site" description="Phosphoserine intermediate" evidence="8">
    <location>
        <position position="103"/>
    </location>
</feature>
<comment type="caution">
    <text evidence="15">The sequence shown here is derived from an EMBL/GenBank/DDBJ whole genome shotgun (WGS) entry which is preliminary data.</text>
</comment>
<keyword evidence="2 8" id="KW-0597">Phosphoprotein</keyword>
<feature type="binding site" evidence="8">
    <location>
        <position position="246"/>
    </location>
    <ligand>
        <name>Mg(2+)</name>
        <dbReference type="ChEBI" id="CHEBI:18420"/>
    </ligand>
</feature>
<dbReference type="InterPro" id="IPR016066">
    <property type="entry name" value="A-D-PHexomutase_CS"/>
</dbReference>
<evidence type="ECO:0000256" key="9">
    <source>
        <dbReference type="RuleBase" id="RU004326"/>
    </source>
</evidence>
<dbReference type="EC" id="5.4.2.10" evidence="6 8"/>
<dbReference type="GO" id="GO:0009252">
    <property type="term" value="P:peptidoglycan biosynthetic process"/>
    <property type="evidence" value="ECO:0007669"/>
    <property type="project" value="UniProtKB-ARBA"/>
</dbReference>
<gene>
    <name evidence="8" type="primary">glmM</name>
    <name evidence="15" type="ORF">DEH80_05670</name>
</gene>
<feature type="binding site" evidence="8">
    <location>
        <position position="242"/>
    </location>
    <ligand>
        <name>Mg(2+)</name>
        <dbReference type="ChEBI" id="CHEBI:18420"/>
    </ligand>
</feature>
<dbReference type="PANTHER" id="PTHR42946:SF1">
    <property type="entry name" value="PHOSPHOGLUCOMUTASE (ALPHA-D-GLUCOSE-1,6-BISPHOSPHATE-DEPENDENT)"/>
    <property type="match status" value="1"/>
</dbReference>
<name>A0A363UNB9_9GAMM</name>
<dbReference type="Pfam" id="PF02878">
    <property type="entry name" value="PGM_PMM_I"/>
    <property type="match status" value="1"/>
</dbReference>
<dbReference type="Gene3D" id="3.30.310.50">
    <property type="entry name" value="Alpha-D-phosphohexomutase, C-terminal domain"/>
    <property type="match status" value="1"/>
</dbReference>
<dbReference type="AlphaFoldDB" id="A0A363UNB9"/>
<dbReference type="InterPro" id="IPR005843">
    <property type="entry name" value="A-D-PHexomutase_C"/>
</dbReference>
<feature type="modified residue" description="Phosphoserine" evidence="8">
    <location>
        <position position="103"/>
    </location>
</feature>
<sequence>MSNRRYFGTDGIRGRVGQGAMTPDFMLRLGWAVGEHLRHTSGRSKVVIGKDTRLSGYLFESALEAGFASAGIDVLLVGPMPTPAIAYLTSTFRAQVGVVVSASHNPHYDNGIKLFGANGRKLPDADELAIEAALDQPMTCVAPEAVGRARRIVDAGGRYVEFCKSTYRSPAALHGLRVAVDCGNGATYHVAGDVLRELGAQVTELAVRPDGFNINQGCGATDLALLQRTVQEQQLDLGIAFDGDGDRCMMVTRSGQVVDGDQLVYVIASSRKARKKLRGPVVGTLMTNLGVEQALNQQGIDFIRAKVGDRYVMEQLVAHDGLIGGESSGHVICLDRTSTGDGIVTALQALAVIMNSGRSLEELIEPLHLYPQLLVNVRLDAGDAAAIMADPAVQAAKQAVEQALGTAGRVLLRPSGTEPVIRVMVEGEDGAQVKQHAESIADAVRQASAG</sequence>
<dbReference type="Pfam" id="PF00408">
    <property type="entry name" value="PGM_PMM_IV"/>
    <property type="match status" value="1"/>
</dbReference>
<evidence type="ECO:0000313" key="15">
    <source>
        <dbReference type="EMBL" id="PWN56903.1"/>
    </source>
</evidence>
<dbReference type="RefSeq" id="WP_109719502.1">
    <property type="nucleotide sequence ID" value="NZ_QEQK01000004.1"/>
</dbReference>
<organism evidence="15 16">
    <name type="scientific">Abyssibacter profundi</name>
    <dbReference type="NCBI Taxonomy" id="2182787"/>
    <lineage>
        <taxon>Bacteria</taxon>
        <taxon>Pseudomonadati</taxon>
        <taxon>Pseudomonadota</taxon>
        <taxon>Gammaproteobacteria</taxon>
        <taxon>Chromatiales</taxon>
        <taxon>Oceanococcaceae</taxon>
        <taxon>Abyssibacter</taxon>
    </lineage>
</organism>
<dbReference type="PANTHER" id="PTHR42946">
    <property type="entry name" value="PHOSPHOHEXOSE MUTASE"/>
    <property type="match status" value="1"/>
</dbReference>
<dbReference type="PROSITE" id="PS00710">
    <property type="entry name" value="PGM_PMM"/>
    <property type="match status" value="1"/>
</dbReference>
<dbReference type="FunFam" id="3.30.310.50:FF:000001">
    <property type="entry name" value="Phosphoglucosamine mutase"/>
    <property type="match status" value="1"/>
</dbReference>
<proteinExistence type="inferred from homology"/>
<dbReference type="GO" id="GO:0006048">
    <property type="term" value="P:UDP-N-acetylglucosamine biosynthetic process"/>
    <property type="evidence" value="ECO:0007669"/>
    <property type="project" value="TreeGrafter"/>
</dbReference>
<dbReference type="GO" id="GO:0005829">
    <property type="term" value="C:cytosol"/>
    <property type="evidence" value="ECO:0007669"/>
    <property type="project" value="TreeGrafter"/>
</dbReference>
<feature type="domain" description="Alpha-D-phosphohexomutase alpha/beta/alpha" evidence="12">
    <location>
        <begin position="4"/>
        <end position="136"/>
    </location>
</feature>
<keyword evidence="16" id="KW-1185">Reference proteome</keyword>
<dbReference type="FunFam" id="3.40.120.10:FF:000001">
    <property type="entry name" value="Phosphoglucosamine mutase"/>
    <property type="match status" value="1"/>
</dbReference>
<feature type="domain" description="Alpha-D-phosphohexomutase alpha/beta/alpha" evidence="14">
    <location>
        <begin position="259"/>
        <end position="365"/>
    </location>
</feature>
<evidence type="ECO:0000256" key="8">
    <source>
        <dbReference type="HAMAP-Rule" id="MF_01554"/>
    </source>
</evidence>
<dbReference type="InterPro" id="IPR050060">
    <property type="entry name" value="Phosphoglucosamine_mutase"/>
</dbReference>
<dbReference type="Pfam" id="PF02880">
    <property type="entry name" value="PGM_PMM_III"/>
    <property type="match status" value="1"/>
</dbReference>
<evidence type="ECO:0000259" key="13">
    <source>
        <dbReference type="Pfam" id="PF02879"/>
    </source>
</evidence>
<keyword evidence="3 8" id="KW-0479">Metal-binding</keyword>
<evidence type="ECO:0000259" key="11">
    <source>
        <dbReference type="Pfam" id="PF00408"/>
    </source>
</evidence>
<comment type="similarity">
    <text evidence="1 8 9">Belongs to the phosphohexose mutase family.</text>
</comment>
<dbReference type="Gene3D" id="3.40.120.10">
    <property type="entry name" value="Alpha-D-Glucose-1,6-Bisphosphate, subunit A, domain 3"/>
    <property type="match status" value="3"/>
</dbReference>
<evidence type="ECO:0000256" key="7">
    <source>
        <dbReference type="ARBA" id="ARBA00068193"/>
    </source>
</evidence>
<dbReference type="InterPro" id="IPR006352">
    <property type="entry name" value="GlmM_bact"/>
</dbReference>
<dbReference type="GO" id="GO:0008966">
    <property type="term" value="F:phosphoglucosamine mutase activity"/>
    <property type="evidence" value="ECO:0007669"/>
    <property type="project" value="UniProtKB-UniRule"/>
</dbReference>
<dbReference type="InterPro" id="IPR016055">
    <property type="entry name" value="A-D-PHexomutase_a/b/a-I/II/III"/>
</dbReference>
<feature type="domain" description="Alpha-D-phosphohexomutase C-terminal" evidence="11">
    <location>
        <begin position="374"/>
        <end position="442"/>
    </location>
</feature>
<dbReference type="NCBIfam" id="NF008139">
    <property type="entry name" value="PRK10887.1"/>
    <property type="match status" value="1"/>
</dbReference>
<dbReference type="InterPro" id="IPR005845">
    <property type="entry name" value="A-D-PHexomutase_a/b/a-II"/>
</dbReference>
<dbReference type="SUPFAM" id="SSF55957">
    <property type="entry name" value="Phosphoglucomutase, C-terminal domain"/>
    <property type="match status" value="1"/>
</dbReference>
<dbReference type="SUPFAM" id="SSF53738">
    <property type="entry name" value="Phosphoglucomutase, first 3 domains"/>
    <property type="match status" value="3"/>
</dbReference>
<evidence type="ECO:0000256" key="1">
    <source>
        <dbReference type="ARBA" id="ARBA00010231"/>
    </source>
</evidence>
<feature type="domain" description="Alpha-D-phosphohexomutase alpha/beta/alpha" evidence="13">
    <location>
        <begin position="158"/>
        <end position="255"/>
    </location>
</feature>
<dbReference type="Proteomes" id="UP000251800">
    <property type="component" value="Unassembled WGS sequence"/>
</dbReference>
<comment type="catalytic activity">
    <reaction evidence="8 10">
        <text>alpha-D-glucosamine 1-phosphate = D-glucosamine 6-phosphate</text>
        <dbReference type="Rhea" id="RHEA:23424"/>
        <dbReference type="ChEBI" id="CHEBI:58516"/>
        <dbReference type="ChEBI" id="CHEBI:58725"/>
        <dbReference type="EC" id="5.4.2.10"/>
    </reaction>
</comment>
<dbReference type="CDD" id="cd05802">
    <property type="entry name" value="GlmM"/>
    <property type="match status" value="1"/>
</dbReference>